<keyword evidence="2" id="KW-1185">Reference proteome</keyword>
<accession>F2BBA6</accession>
<dbReference type="EMBL" id="AFAY01000021">
    <property type="protein sequence ID" value="EGF11205.1"/>
    <property type="molecule type" value="Genomic_DNA"/>
</dbReference>
<reference evidence="1 2" key="1">
    <citation type="submission" date="2011-02" db="EMBL/GenBank/DDBJ databases">
        <authorList>
            <person name="Muzny D."/>
            <person name="Qin X."/>
            <person name="Deng J."/>
            <person name="Jiang H."/>
            <person name="Liu Y."/>
            <person name="Qu J."/>
            <person name="Song X.-Z."/>
            <person name="Zhang L."/>
            <person name="Thornton R."/>
            <person name="Coyle M."/>
            <person name="Francisco L."/>
            <person name="Jackson L."/>
            <person name="Javaid M."/>
            <person name="Korchina V."/>
            <person name="Kovar C."/>
            <person name="Mata R."/>
            <person name="Mathew T."/>
            <person name="Ngo R."/>
            <person name="Nguyen L."/>
            <person name="Nguyen N."/>
            <person name="Okwuonu G."/>
            <person name="Ongeri F."/>
            <person name="Pham C."/>
            <person name="Simmons D."/>
            <person name="Wilczek-Boney K."/>
            <person name="Hale W."/>
            <person name="Jakkamsetti A."/>
            <person name="Pham P."/>
            <person name="Ruth R."/>
            <person name="San Lucas F."/>
            <person name="Warren J."/>
            <person name="Zhang J."/>
            <person name="Zhao Z."/>
            <person name="Zhou C."/>
            <person name="Zhu D."/>
            <person name="Lee S."/>
            <person name="Bess C."/>
            <person name="Blankenburg K."/>
            <person name="Forbes L."/>
            <person name="Fu Q."/>
            <person name="Gubbala S."/>
            <person name="Hirani K."/>
            <person name="Jayaseelan J.C."/>
            <person name="Lara F."/>
            <person name="Munidasa M."/>
            <person name="Palculict T."/>
            <person name="Patil S."/>
            <person name="Pu L.-L."/>
            <person name="Saada N."/>
            <person name="Tang L."/>
            <person name="Weissenberger G."/>
            <person name="Zhu Y."/>
            <person name="Hemphill L."/>
            <person name="Shang Y."/>
            <person name="Youmans B."/>
            <person name="Ayvaz T."/>
            <person name="Ross M."/>
            <person name="Santibanez J."/>
            <person name="Aqrawi P."/>
            <person name="Gross S."/>
            <person name="Joshi V."/>
            <person name="Fowler G."/>
            <person name="Nazareth L."/>
            <person name="Reid J."/>
            <person name="Worley K."/>
            <person name="Petrosino J."/>
            <person name="Highlander S."/>
            <person name="Gibbs R."/>
        </authorList>
    </citation>
    <scope>NUCLEOTIDE SEQUENCE [LARGE SCALE GENOMIC DNA]</scope>
    <source>
        <strain evidence="1 2">ATCC BAA-1200</strain>
    </source>
</reference>
<gene>
    <name evidence="1" type="ORF">HMPREF9123_1011</name>
</gene>
<dbReference type="HOGENOM" id="CLU_3202374_0_0_4"/>
<organism evidence="1 2">
    <name type="scientific">Neisseria bacilliformis ATCC BAA-1200</name>
    <dbReference type="NCBI Taxonomy" id="888742"/>
    <lineage>
        <taxon>Bacteria</taxon>
        <taxon>Pseudomonadati</taxon>
        <taxon>Pseudomonadota</taxon>
        <taxon>Betaproteobacteria</taxon>
        <taxon>Neisseriales</taxon>
        <taxon>Neisseriaceae</taxon>
        <taxon>Neisseria</taxon>
    </lineage>
</organism>
<protein>
    <submittedName>
        <fullName evidence="1">Uncharacterized protein</fullName>
    </submittedName>
</protein>
<sequence>MLFRRPLVSQMSAPPLFSKGSCVSAALRKLRAWLRHTPYLTMETV</sequence>
<name>F2BBA6_9NEIS</name>
<comment type="caution">
    <text evidence="1">The sequence shown here is derived from an EMBL/GenBank/DDBJ whole genome shotgun (WGS) entry which is preliminary data.</text>
</comment>
<dbReference type="Proteomes" id="UP000004105">
    <property type="component" value="Unassembled WGS sequence"/>
</dbReference>
<dbReference type="AlphaFoldDB" id="F2BBA6"/>
<evidence type="ECO:0000313" key="1">
    <source>
        <dbReference type="EMBL" id="EGF11205.1"/>
    </source>
</evidence>
<proteinExistence type="predicted"/>
<evidence type="ECO:0000313" key="2">
    <source>
        <dbReference type="Proteomes" id="UP000004105"/>
    </source>
</evidence>